<keyword evidence="2" id="KW-0966">Cell projection</keyword>
<keyword evidence="2" id="KW-0969">Cilium</keyword>
<dbReference type="InterPro" id="IPR013384">
    <property type="entry name" value="Flagell_FlgL"/>
</dbReference>
<organism evidence="2 3">
    <name type="scientific">Halanaerobacter jeridensis</name>
    <dbReference type="NCBI Taxonomy" id="706427"/>
    <lineage>
        <taxon>Bacteria</taxon>
        <taxon>Bacillati</taxon>
        <taxon>Bacillota</taxon>
        <taxon>Clostridia</taxon>
        <taxon>Halanaerobiales</taxon>
        <taxon>Halobacteroidaceae</taxon>
        <taxon>Halanaerobacter</taxon>
    </lineage>
</organism>
<dbReference type="GO" id="GO:0005198">
    <property type="term" value="F:structural molecule activity"/>
    <property type="evidence" value="ECO:0007669"/>
    <property type="project" value="InterPro"/>
</dbReference>
<gene>
    <name evidence="2" type="ORF">JOC47_002339</name>
</gene>
<dbReference type="Pfam" id="PF00669">
    <property type="entry name" value="Flagellin_N"/>
    <property type="match status" value="1"/>
</dbReference>
<sequence length="297" mass="33566">MRISNEYMANNLIKNLNENREKLNEYNEQLSTGKQFDLPSDDPTGVATSMNLDSKIEQNKQNIRNIDEGIGWSESTDSALGQMTEVVQRARELASRGANGSLNEADRQAVADEIHQLRENVVEIANTTYNDRYIFSGQKTQIKPYKGINDFSAHPSGDGYNGDNGDINRKISSQSSLKINQSGENFEDILDHLNSLENDLRNDDAKSISNNRIDELDEDLDTILQMRSENGARQKRMQLTKNKLEEDKIKFQKLLSQNEDVDIAKTIMDLKMSENVYRAALSSGGRIIQPSLVDFIK</sequence>
<dbReference type="GO" id="GO:0071973">
    <property type="term" value="P:bacterial-type flagellum-dependent cell motility"/>
    <property type="evidence" value="ECO:0007669"/>
    <property type="project" value="InterPro"/>
</dbReference>
<dbReference type="AlphaFoldDB" id="A0A938XPS4"/>
<accession>A0A938XPS4</accession>
<evidence type="ECO:0000259" key="1">
    <source>
        <dbReference type="Pfam" id="PF00669"/>
    </source>
</evidence>
<evidence type="ECO:0000313" key="3">
    <source>
        <dbReference type="Proteomes" id="UP000774000"/>
    </source>
</evidence>
<feature type="domain" description="Flagellin N-terminal" evidence="1">
    <location>
        <begin position="3"/>
        <end position="140"/>
    </location>
</feature>
<dbReference type="PRINTS" id="PR00207">
    <property type="entry name" value="FLAGELLIN"/>
</dbReference>
<dbReference type="PANTHER" id="PTHR42792:SF1">
    <property type="entry name" value="FLAGELLAR HOOK-ASSOCIATED PROTEIN 3"/>
    <property type="match status" value="1"/>
</dbReference>
<keyword evidence="3" id="KW-1185">Reference proteome</keyword>
<dbReference type="Proteomes" id="UP000774000">
    <property type="component" value="Unassembled WGS sequence"/>
</dbReference>
<comment type="caution">
    <text evidence="2">The sequence shown here is derived from an EMBL/GenBank/DDBJ whole genome shotgun (WGS) entry which is preliminary data.</text>
</comment>
<dbReference type="GO" id="GO:0009424">
    <property type="term" value="C:bacterial-type flagellum hook"/>
    <property type="evidence" value="ECO:0007669"/>
    <property type="project" value="InterPro"/>
</dbReference>
<dbReference type="InterPro" id="IPR001492">
    <property type="entry name" value="Flagellin"/>
</dbReference>
<protein>
    <submittedName>
        <fullName evidence="2">Flagellar hook-associated protein 3 FlgL</fullName>
    </submittedName>
</protein>
<dbReference type="NCBIfam" id="TIGR02550">
    <property type="entry name" value="flagell_flgL"/>
    <property type="match status" value="1"/>
</dbReference>
<dbReference type="RefSeq" id="WP_204702224.1">
    <property type="nucleotide sequence ID" value="NZ_JAFBDQ010000013.1"/>
</dbReference>
<dbReference type="SUPFAM" id="SSF64518">
    <property type="entry name" value="Phase 1 flagellin"/>
    <property type="match status" value="1"/>
</dbReference>
<dbReference type="InterPro" id="IPR001029">
    <property type="entry name" value="Flagellin_N"/>
</dbReference>
<dbReference type="Gene3D" id="1.20.1330.10">
    <property type="entry name" value="f41 fragment of flagellin, N-terminal domain"/>
    <property type="match status" value="1"/>
</dbReference>
<evidence type="ECO:0000313" key="2">
    <source>
        <dbReference type="EMBL" id="MBM7557473.1"/>
    </source>
</evidence>
<proteinExistence type="predicted"/>
<reference evidence="2" key="1">
    <citation type="submission" date="2021-01" db="EMBL/GenBank/DDBJ databases">
        <title>Genomic Encyclopedia of Type Strains, Phase IV (KMG-IV): sequencing the most valuable type-strain genomes for metagenomic binning, comparative biology and taxonomic classification.</title>
        <authorList>
            <person name="Goeker M."/>
        </authorList>
    </citation>
    <scope>NUCLEOTIDE SEQUENCE</scope>
    <source>
        <strain evidence="2">DSM 23230</strain>
    </source>
</reference>
<keyword evidence="2" id="KW-0282">Flagellum</keyword>
<name>A0A938XPS4_9FIRM</name>
<dbReference type="EMBL" id="JAFBDQ010000013">
    <property type="protein sequence ID" value="MBM7557473.1"/>
    <property type="molecule type" value="Genomic_DNA"/>
</dbReference>
<dbReference type="PANTHER" id="PTHR42792">
    <property type="entry name" value="FLAGELLIN"/>
    <property type="match status" value="1"/>
</dbReference>